<keyword evidence="3" id="KW-1185">Reference proteome</keyword>
<dbReference type="PANTHER" id="PTHR45566:SF1">
    <property type="entry name" value="HTH-TYPE TRANSCRIPTIONAL REGULATOR YHJB-RELATED"/>
    <property type="match status" value="1"/>
</dbReference>
<dbReference type="SUPFAM" id="SSF52172">
    <property type="entry name" value="CheY-like"/>
    <property type="match status" value="1"/>
</dbReference>
<sequence length="197" mass="22826">MKFLLVSECFLVRNSLAHLFKNVFDEGEIKSLSDLKEITKEDIVSSELLFLDSSSQQVNVVKAVKDIKSLKDIKIIILDIKKDKSLFLDLIKFGIDGYVLDICDEDDFKYIINKVMRGKKFFGADLLENYTPINEIKYSHLTRKEESIMEFISKGLSNKSIAKELNVTEYTIKKHVTSILYKLNLKNRQDIILYTIE</sequence>
<proteinExistence type="predicted"/>
<dbReference type="InterPro" id="IPR016032">
    <property type="entry name" value="Sig_transdc_resp-reg_C-effctor"/>
</dbReference>
<dbReference type="PROSITE" id="PS00622">
    <property type="entry name" value="HTH_LUXR_1"/>
    <property type="match status" value="1"/>
</dbReference>
<dbReference type="InterPro" id="IPR011006">
    <property type="entry name" value="CheY-like_superfamily"/>
</dbReference>
<dbReference type="Gene3D" id="3.40.50.2300">
    <property type="match status" value="1"/>
</dbReference>
<gene>
    <name evidence="2" type="ORF">QOZ92_000335</name>
</gene>
<dbReference type="Proteomes" id="UP001232584">
    <property type="component" value="Unassembled WGS sequence"/>
</dbReference>
<organism evidence="2 3">
    <name type="scientific">Paraclostridium ghonii</name>
    <dbReference type="NCBI Taxonomy" id="29358"/>
    <lineage>
        <taxon>Bacteria</taxon>
        <taxon>Bacillati</taxon>
        <taxon>Bacillota</taxon>
        <taxon>Clostridia</taxon>
        <taxon>Peptostreptococcales</taxon>
        <taxon>Peptostreptococcaceae</taxon>
        <taxon>Paraclostridium</taxon>
    </lineage>
</organism>
<dbReference type="PROSITE" id="PS50043">
    <property type="entry name" value="HTH_LUXR_2"/>
    <property type="match status" value="1"/>
</dbReference>
<keyword evidence="2" id="KW-0238">DNA-binding</keyword>
<dbReference type="SMART" id="SM00421">
    <property type="entry name" value="HTH_LUXR"/>
    <property type="match status" value="1"/>
</dbReference>
<name>A0ABU0MWF1_9FIRM</name>
<dbReference type="PRINTS" id="PR00038">
    <property type="entry name" value="HTHLUXR"/>
</dbReference>
<comment type="caution">
    <text evidence="2">The sequence shown here is derived from an EMBL/GenBank/DDBJ whole genome shotgun (WGS) entry which is preliminary data.</text>
</comment>
<dbReference type="CDD" id="cd06170">
    <property type="entry name" value="LuxR_C_like"/>
    <property type="match status" value="1"/>
</dbReference>
<feature type="domain" description="HTH luxR-type" evidence="1">
    <location>
        <begin position="134"/>
        <end position="197"/>
    </location>
</feature>
<dbReference type="Pfam" id="PF00196">
    <property type="entry name" value="GerE"/>
    <property type="match status" value="1"/>
</dbReference>
<dbReference type="SUPFAM" id="SSF46894">
    <property type="entry name" value="C-terminal effector domain of the bipartite response regulators"/>
    <property type="match status" value="1"/>
</dbReference>
<evidence type="ECO:0000313" key="3">
    <source>
        <dbReference type="Proteomes" id="UP001232584"/>
    </source>
</evidence>
<dbReference type="PANTHER" id="PTHR45566">
    <property type="entry name" value="HTH-TYPE TRANSCRIPTIONAL REGULATOR YHJB-RELATED"/>
    <property type="match status" value="1"/>
</dbReference>
<dbReference type="GO" id="GO:0003677">
    <property type="term" value="F:DNA binding"/>
    <property type="evidence" value="ECO:0007669"/>
    <property type="project" value="UniProtKB-KW"/>
</dbReference>
<evidence type="ECO:0000259" key="1">
    <source>
        <dbReference type="PROSITE" id="PS50043"/>
    </source>
</evidence>
<accession>A0ABU0MWF1</accession>
<reference evidence="2 3" key="1">
    <citation type="submission" date="2023-07" db="EMBL/GenBank/DDBJ databases">
        <title>Genomic Encyclopedia of Type Strains, Phase IV (KMG-IV): sequencing the most valuable type-strain genomes for metagenomic binning, comparative biology and taxonomic classification.</title>
        <authorList>
            <person name="Goeker M."/>
        </authorList>
    </citation>
    <scope>NUCLEOTIDE SEQUENCE [LARGE SCALE GENOMIC DNA]</scope>
    <source>
        <strain evidence="2 3">DSM 15049</strain>
    </source>
</reference>
<dbReference type="InterPro" id="IPR000792">
    <property type="entry name" value="Tscrpt_reg_LuxR_C"/>
</dbReference>
<dbReference type="InterPro" id="IPR051015">
    <property type="entry name" value="EvgA-like"/>
</dbReference>
<evidence type="ECO:0000313" key="2">
    <source>
        <dbReference type="EMBL" id="MDQ0555225.1"/>
    </source>
</evidence>
<dbReference type="RefSeq" id="WP_307502020.1">
    <property type="nucleotide sequence ID" value="NZ_BAAACE010000026.1"/>
</dbReference>
<dbReference type="EMBL" id="JAUSWG010000001">
    <property type="protein sequence ID" value="MDQ0555225.1"/>
    <property type="molecule type" value="Genomic_DNA"/>
</dbReference>
<protein>
    <submittedName>
        <fullName evidence="2">DNA-binding NarL/FixJ family response regulator</fullName>
    </submittedName>
</protein>